<organism evidence="8 9">
    <name type="scientific">Lautropia mirabilis ATCC 51599</name>
    <dbReference type="NCBI Taxonomy" id="887898"/>
    <lineage>
        <taxon>Bacteria</taxon>
        <taxon>Pseudomonadati</taxon>
        <taxon>Pseudomonadota</taxon>
        <taxon>Betaproteobacteria</taxon>
        <taxon>Burkholderiales</taxon>
        <taxon>Burkholderiaceae</taxon>
        <taxon>Lautropia</taxon>
    </lineage>
</organism>
<feature type="chain" id="PRO_5003224056" evidence="5">
    <location>
        <begin position="42"/>
        <end position="750"/>
    </location>
</feature>
<dbReference type="GO" id="GO:0005507">
    <property type="term" value="F:copper ion binding"/>
    <property type="evidence" value="ECO:0007669"/>
    <property type="project" value="InterPro"/>
</dbReference>
<feature type="region of interest" description="Disordered" evidence="4">
    <location>
        <begin position="59"/>
        <end position="79"/>
    </location>
</feature>
<dbReference type="CDD" id="cd13853">
    <property type="entry name" value="CuRO_1_Tth-MCO_like"/>
    <property type="match status" value="1"/>
</dbReference>
<feature type="domain" description="Plastocyanin-like" evidence="6">
    <location>
        <begin position="549"/>
        <end position="689"/>
    </location>
</feature>
<dbReference type="HOGENOM" id="CLU_009100_3_0_4"/>
<keyword evidence="2" id="KW-0479">Metal-binding</keyword>
<dbReference type="SUPFAM" id="SSF49503">
    <property type="entry name" value="Cupredoxins"/>
    <property type="match status" value="3"/>
</dbReference>
<dbReference type="eggNOG" id="COG2132">
    <property type="taxonomic scope" value="Bacteria"/>
</dbReference>
<protein>
    <submittedName>
        <fullName evidence="8">Multicopper oxidase</fullName>
    </submittedName>
</protein>
<dbReference type="InterPro" id="IPR008972">
    <property type="entry name" value="Cupredoxin"/>
</dbReference>
<keyword evidence="3" id="KW-0560">Oxidoreductase</keyword>
<proteinExistence type="predicted"/>
<feature type="domain" description="Plastocyanin-like" evidence="7">
    <location>
        <begin position="168"/>
        <end position="237"/>
    </location>
</feature>
<dbReference type="PANTHER" id="PTHR11709:SF518">
    <property type="entry name" value="MULTICOPPER OXIDASE"/>
    <property type="match status" value="1"/>
</dbReference>
<evidence type="ECO:0000256" key="2">
    <source>
        <dbReference type="ARBA" id="ARBA00022723"/>
    </source>
</evidence>
<dbReference type="CDD" id="cd13900">
    <property type="entry name" value="CuRO_3_Tth-MCO_like"/>
    <property type="match status" value="1"/>
</dbReference>
<evidence type="ECO:0000256" key="4">
    <source>
        <dbReference type="SAM" id="MobiDB-lite"/>
    </source>
</evidence>
<evidence type="ECO:0000256" key="1">
    <source>
        <dbReference type="ARBA" id="ARBA00004418"/>
    </source>
</evidence>
<dbReference type="Gene3D" id="2.60.40.420">
    <property type="entry name" value="Cupredoxins - blue copper proteins"/>
    <property type="match status" value="3"/>
</dbReference>
<evidence type="ECO:0000259" key="7">
    <source>
        <dbReference type="Pfam" id="PF07732"/>
    </source>
</evidence>
<dbReference type="RefSeq" id="WP_005672736.1">
    <property type="nucleotide sequence ID" value="NZ_CP146288.1"/>
</dbReference>
<sequence>MSHATTHRASSRRKVVSRPALPALTALSAALLGLTSLSAQAQDATLFSVVRNPPVFQGEDNVNAASGGPGIQAQGNVSEATLPPARQRNVRLDVGYVDSYIWDPNNDKYDRVRLRSYHGDSSRPLVAPTIEIQPGTRLNVKLTNNLEPDPDKTCKDAKENDPRCFNVTNLHTHGLWVSPRGNADNIFLKVEPGQSQLYEIDVPSDHPAGTFWYHSHFHGSTALQVSSGMAGALIIRGNRLPSGNTNGDLDTLLKSTAGTRVQERLLMLQQISYGCVGTDGKLKRMPANGGDNQGPNARLPPLRCDDGDVGSVDNYDALLGPNSWRDSGRFTTVNGVTLPRFVGAVAGRLERWRIIHGGVRDSVNLEFRKAVLNNMPVSDVRNLSGKPLQRFINNNCTGAPLTHYRVASDGMTMDSMQPATQTTFQPGYRWDLVTVFPQSGFYCVLDKSVPAAGAVNNEPPATTLVGIVEVGNGVNMNVTDIPSYVKQQMLNLANTNVPESVRANVVADLNDGLKLSRYTPHKTLTEADVTESTPQTVTYAILPPAQGGTGPRFTVDGKEFSETDAPRELKLGAVQDWIVKSTNGGHPHHVHVNPFQVVSILDPQGRDVSGMDTPDTAGSTGGVADTQYRGMKGTWRDTLFIKSLPGQGTAGQYTVTVRTQYNRYWGDFVLHCHILDHEDEGMMQKVRIYDPANPIATRFGPVPVCGLDDGKTKPFATKFKSPYGVSNPLLLPNSSKSKIQASIMATPVVQ</sequence>
<dbReference type="AlphaFoldDB" id="E7RVD2"/>
<dbReference type="GO" id="GO:0016491">
    <property type="term" value="F:oxidoreductase activity"/>
    <property type="evidence" value="ECO:0007669"/>
    <property type="project" value="UniProtKB-KW"/>
</dbReference>
<dbReference type="EMBL" id="AEQP01000002">
    <property type="protein sequence ID" value="EFV95736.1"/>
    <property type="molecule type" value="Genomic_DNA"/>
</dbReference>
<dbReference type="InterPro" id="IPR002355">
    <property type="entry name" value="Cu_oxidase_Cu_BS"/>
</dbReference>
<gene>
    <name evidence="8" type="ORF">HMPREF0551_0644</name>
</gene>
<evidence type="ECO:0000256" key="3">
    <source>
        <dbReference type="ARBA" id="ARBA00023002"/>
    </source>
</evidence>
<comment type="subcellular location">
    <subcellularLocation>
        <location evidence="1">Periplasm</location>
    </subcellularLocation>
</comment>
<dbReference type="STRING" id="887898.HMPREF0551_0644"/>
<dbReference type="InterPro" id="IPR011706">
    <property type="entry name" value="Cu-oxidase_C"/>
</dbReference>
<comment type="caution">
    <text evidence="8">The sequence shown here is derived from an EMBL/GenBank/DDBJ whole genome shotgun (WGS) entry which is preliminary data.</text>
</comment>
<dbReference type="PROSITE" id="PS00080">
    <property type="entry name" value="MULTICOPPER_OXIDASE2"/>
    <property type="match status" value="1"/>
</dbReference>
<keyword evidence="9" id="KW-1185">Reference proteome</keyword>
<dbReference type="PANTHER" id="PTHR11709">
    <property type="entry name" value="MULTI-COPPER OXIDASE"/>
    <property type="match status" value="1"/>
</dbReference>
<reference evidence="8 9" key="1">
    <citation type="submission" date="2010-12" db="EMBL/GenBank/DDBJ databases">
        <authorList>
            <person name="Muzny D."/>
            <person name="Qin X."/>
            <person name="Deng J."/>
            <person name="Jiang H."/>
            <person name="Liu Y."/>
            <person name="Qu J."/>
            <person name="Song X.-Z."/>
            <person name="Zhang L."/>
            <person name="Thornton R."/>
            <person name="Coyle M."/>
            <person name="Francisco L."/>
            <person name="Jackson L."/>
            <person name="Javaid M."/>
            <person name="Korchina V."/>
            <person name="Kovar C."/>
            <person name="Mata R."/>
            <person name="Mathew T."/>
            <person name="Ngo R."/>
            <person name="Nguyen L."/>
            <person name="Nguyen N."/>
            <person name="Okwuonu G."/>
            <person name="Ongeri F."/>
            <person name="Pham C."/>
            <person name="Simmons D."/>
            <person name="Wilczek-Boney K."/>
            <person name="Hale W."/>
            <person name="Jakkamsetti A."/>
            <person name="Pham P."/>
            <person name="Ruth R."/>
            <person name="San Lucas F."/>
            <person name="Warren J."/>
            <person name="Zhang J."/>
            <person name="Zhao Z."/>
            <person name="Zhou C."/>
            <person name="Zhu D."/>
            <person name="Lee S."/>
            <person name="Bess C."/>
            <person name="Blankenburg K."/>
            <person name="Forbes L."/>
            <person name="Fu Q."/>
            <person name="Gubbala S."/>
            <person name="Hirani K."/>
            <person name="Jayaseelan J.C."/>
            <person name="Lara F."/>
            <person name="Munidasa M."/>
            <person name="Palculict T."/>
            <person name="Patil S."/>
            <person name="Pu L.-L."/>
            <person name="Saada N."/>
            <person name="Tang L."/>
            <person name="Weissenberger G."/>
            <person name="Zhu Y."/>
            <person name="Hemphill L."/>
            <person name="Shang Y."/>
            <person name="Youmans B."/>
            <person name="Ayvaz T."/>
            <person name="Ross M."/>
            <person name="Santibanez J."/>
            <person name="Aqrawi P."/>
            <person name="Gross S."/>
            <person name="Joshi V."/>
            <person name="Fowler G."/>
            <person name="Nazareth L."/>
            <person name="Reid J."/>
            <person name="Worley K."/>
            <person name="Petrosino J."/>
            <person name="Highlander S."/>
            <person name="Gibbs R."/>
        </authorList>
    </citation>
    <scope>NUCLEOTIDE SEQUENCE [LARGE SCALE GENOMIC DNA]</scope>
    <source>
        <strain evidence="8 9">ATCC 51599</strain>
    </source>
</reference>
<dbReference type="Proteomes" id="UP000011021">
    <property type="component" value="Unassembled WGS sequence"/>
</dbReference>
<dbReference type="Pfam" id="PF07732">
    <property type="entry name" value="Cu-oxidase_3"/>
    <property type="match status" value="1"/>
</dbReference>
<evidence type="ECO:0000313" key="9">
    <source>
        <dbReference type="Proteomes" id="UP000011021"/>
    </source>
</evidence>
<dbReference type="InterPro" id="IPR011707">
    <property type="entry name" value="Cu-oxidase-like_N"/>
</dbReference>
<feature type="signal peptide" evidence="5">
    <location>
        <begin position="1"/>
        <end position="41"/>
    </location>
</feature>
<name>E7RVD2_9BURK</name>
<dbReference type="InterPro" id="IPR045087">
    <property type="entry name" value="Cu-oxidase_fam"/>
</dbReference>
<evidence type="ECO:0000256" key="5">
    <source>
        <dbReference type="SAM" id="SignalP"/>
    </source>
</evidence>
<keyword evidence="5" id="KW-0732">Signal</keyword>
<evidence type="ECO:0000259" key="6">
    <source>
        <dbReference type="Pfam" id="PF07731"/>
    </source>
</evidence>
<dbReference type="GO" id="GO:0042597">
    <property type="term" value="C:periplasmic space"/>
    <property type="evidence" value="ECO:0007669"/>
    <property type="project" value="UniProtKB-SubCell"/>
</dbReference>
<dbReference type="Pfam" id="PF07731">
    <property type="entry name" value="Cu-oxidase_2"/>
    <property type="match status" value="1"/>
</dbReference>
<evidence type="ECO:0000313" key="8">
    <source>
        <dbReference type="EMBL" id="EFV95736.1"/>
    </source>
</evidence>
<accession>E7RVD2</accession>